<dbReference type="InterPro" id="IPR036291">
    <property type="entry name" value="NAD(P)-bd_dom_sf"/>
</dbReference>
<organism evidence="4 5">
    <name type="scientific">Candidatus Amesbacteria bacterium RIFCSPLOWO2_01_FULL_47_33</name>
    <dbReference type="NCBI Taxonomy" id="1797258"/>
    <lineage>
        <taxon>Bacteria</taxon>
        <taxon>Candidatus Amesiibacteriota</taxon>
    </lineage>
</organism>
<dbReference type="InterPro" id="IPR027417">
    <property type="entry name" value="P-loop_NTPase"/>
</dbReference>
<gene>
    <name evidence="4" type="ORF">A2972_03270</name>
</gene>
<dbReference type="EMBL" id="MEXM01000012">
    <property type="protein sequence ID" value="OGD01367.1"/>
    <property type="molecule type" value="Genomic_DNA"/>
</dbReference>
<name>A0A1F4Z5S7_9BACT</name>
<dbReference type="Gene3D" id="3.40.50.720">
    <property type="entry name" value="NAD(P)-binding Rossmann-like Domain"/>
    <property type="match status" value="1"/>
</dbReference>
<evidence type="ECO:0000313" key="4">
    <source>
        <dbReference type="EMBL" id="OGD01367.1"/>
    </source>
</evidence>
<sequence>MIYPFTIASLEKLYNLEYVSSTLDPQEKKKLRLEICASLPKTMLPLHACLLENNGVGIVLSGPGGCGKSTLASALEPLGYRQAAKDFIVVWEEKGKLWGGDLNFQSVNSGKKAVSIEKMVFLNKTDPRDLYRFDIHNAAKFYAESLYPQPEATSAKHSSGKIFRQLLANHFVLGNRISPEKWVKTFTHAMHSQSISRIGIIGLGTVGQDTASLIAGENWVTQLNLFTTNSAKLKAVALDLQSADPTMSIKTFYDYDSILKQSDLVCLTFRSADGDMDPNVEERMRRLSAHCSVIRNFAQSIKISCYSGIILMVTNPVDLLSYALYRASKDAFLSSQIYGVGLGLDYNRLQVVKPDKNLDVIGPHGDGLMLVKRKSDTLYPYADKETEKKVKQYSNAVRAGTDRTRFGPAHEVLNVVRHFHDQTGTIRASTLTEDGVFLGRLLDINGNIPASAVVISPDLKNSMQNIICKQLRLQNNLINNVTSKE</sequence>
<comment type="caution">
    <text evidence="4">The sequence shown here is derived from an EMBL/GenBank/DDBJ whole genome shotgun (WGS) entry which is preliminary data.</text>
</comment>
<dbReference type="PANTHER" id="PTHR43128:SF16">
    <property type="entry name" value="L-LACTATE DEHYDROGENASE"/>
    <property type="match status" value="1"/>
</dbReference>
<dbReference type="PRINTS" id="PR00086">
    <property type="entry name" value="LLDHDRGNASE"/>
</dbReference>
<evidence type="ECO:0000256" key="1">
    <source>
        <dbReference type="ARBA" id="ARBA00023002"/>
    </source>
</evidence>
<dbReference type="SUPFAM" id="SSF53795">
    <property type="entry name" value="PEP carboxykinase-like"/>
    <property type="match status" value="1"/>
</dbReference>
<keyword evidence="2" id="KW-0520">NAD</keyword>
<evidence type="ECO:0000259" key="3">
    <source>
        <dbReference type="Pfam" id="PF00056"/>
    </source>
</evidence>
<dbReference type="AlphaFoldDB" id="A0A1F4Z5S7"/>
<reference evidence="4 5" key="1">
    <citation type="journal article" date="2016" name="Nat. Commun.">
        <title>Thousands of microbial genomes shed light on interconnected biogeochemical processes in an aquifer system.</title>
        <authorList>
            <person name="Anantharaman K."/>
            <person name="Brown C.T."/>
            <person name="Hug L.A."/>
            <person name="Sharon I."/>
            <person name="Castelle C.J."/>
            <person name="Probst A.J."/>
            <person name="Thomas B.C."/>
            <person name="Singh A."/>
            <person name="Wilkins M.J."/>
            <person name="Karaoz U."/>
            <person name="Brodie E.L."/>
            <person name="Williams K.H."/>
            <person name="Hubbard S.S."/>
            <person name="Banfield J.F."/>
        </authorList>
    </citation>
    <scope>NUCLEOTIDE SEQUENCE [LARGE SCALE GENOMIC DNA]</scope>
</reference>
<dbReference type="PANTHER" id="PTHR43128">
    <property type="entry name" value="L-2-HYDROXYCARBOXYLATE DEHYDROGENASE (NAD(P)(+))"/>
    <property type="match status" value="1"/>
</dbReference>
<dbReference type="Pfam" id="PF00056">
    <property type="entry name" value="Ldh_1_N"/>
    <property type="match status" value="1"/>
</dbReference>
<dbReference type="Gene3D" id="3.40.50.300">
    <property type="entry name" value="P-loop containing nucleotide triphosphate hydrolases"/>
    <property type="match status" value="1"/>
</dbReference>
<dbReference type="GO" id="GO:0004459">
    <property type="term" value="F:L-lactate dehydrogenase (NAD+) activity"/>
    <property type="evidence" value="ECO:0007669"/>
    <property type="project" value="TreeGrafter"/>
</dbReference>
<dbReference type="InterPro" id="IPR001557">
    <property type="entry name" value="L-lactate/malate_DH"/>
</dbReference>
<feature type="domain" description="Lactate/malate dehydrogenase N-terminal" evidence="3">
    <location>
        <begin position="197"/>
        <end position="329"/>
    </location>
</feature>
<evidence type="ECO:0000313" key="5">
    <source>
        <dbReference type="Proteomes" id="UP000176822"/>
    </source>
</evidence>
<dbReference type="InterPro" id="IPR001236">
    <property type="entry name" value="Lactate/malate_DH_N"/>
</dbReference>
<accession>A0A1F4Z5S7</accession>
<dbReference type="SUPFAM" id="SSF51735">
    <property type="entry name" value="NAD(P)-binding Rossmann-fold domains"/>
    <property type="match status" value="1"/>
</dbReference>
<dbReference type="GO" id="GO:0006089">
    <property type="term" value="P:lactate metabolic process"/>
    <property type="evidence" value="ECO:0007669"/>
    <property type="project" value="TreeGrafter"/>
</dbReference>
<dbReference type="Proteomes" id="UP000176822">
    <property type="component" value="Unassembled WGS sequence"/>
</dbReference>
<proteinExistence type="predicted"/>
<keyword evidence="1" id="KW-0560">Oxidoreductase</keyword>
<protein>
    <recommendedName>
        <fullName evidence="3">Lactate/malate dehydrogenase N-terminal domain-containing protein</fullName>
    </recommendedName>
</protein>
<evidence type="ECO:0000256" key="2">
    <source>
        <dbReference type="ARBA" id="ARBA00023027"/>
    </source>
</evidence>